<evidence type="ECO:0000313" key="4">
    <source>
        <dbReference type="Proteomes" id="UP000515680"/>
    </source>
</evidence>
<dbReference type="RefSeq" id="WP_182817663.1">
    <property type="nucleotide sequence ID" value="NZ_AP022227.1"/>
</dbReference>
<proteinExistence type="predicted"/>
<sequence>MWALIVDGAVREVTEIDPAGRFHPSLIWVGCGADVSPGDRYDEGAFGPPPADDPAGAERAWRDGEIAAHEWLVSRHRAEIELQRDTTLTAEQYTELLQYLQALRDWPAAEAFPDSAQRPTAPPWIAEQTQ</sequence>
<name>A0A6S5T7M1_PSEPU</name>
<evidence type="ECO:0000259" key="2">
    <source>
        <dbReference type="Pfam" id="PF16778"/>
    </source>
</evidence>
<accession>A0A6S5T7M1</accession>
<feature type="region of interest" description="Disordered" evidence="1">
    <location>
        <begin position="111"/>
        <end position="130"/>
    </location>
</feature>
<feature type="domain" description="Phage tail assembly chaperone-like" evidence="2">
    <location>
        <begin position="57"/>
        <end position="122"/>
    </location>
</feature>
<evidence type="ECO:0000313" key="3">
    <source>
        <dbReference type="EMBL" id="BBT38961.1"/>
    </source>
</evidence>
<organism evidence="3 4">
    <name type="scientific">Pseudomonas putida</name>
    <name type="common">Arthrobacter siderocapsulatus</name>
    <dbReference type="NCBI Taxonomy" id="303"/>
    <lineage>
        <taxon>Bacteria</taxon>
        <taxon>Pseudomonadati</taxon>
        <taxon>Pseudomonadota</taxon>
        <taxon>Gammaproteobacteria</taxon>
        <taxon>Pseudomonadales</taxon>
        <taxon>Pseudomonadaceae</taxon>
        <taxon>Pseudomonas</taxon>
    </lineage>
</organism>
<dbReference type="EMBL" id="AP022227">
    <property type="protein sequence ID" value="BBT38961.1"/>
    <property type="molecule type" value="Genomic_DNA"/>
</dbReference>
<dbReference type="Proteomes" id="UP000515680">
    <property type="component" value="Chromosome"/>
</dbReference>
<evidence type="ECO:0000256" key="1">
    <source>
        <dbReference type="SAM" id="MobiDB-lite"/>
    </source>
</evidence>
<reference evidence="3 4" key="1">
    <citation type="submission" date="2019-12" db="EMBL/GenBank/DDBJ databases">
        <title>complete genome sequences of Pseudomonas putida str. WP8-W18-CRE-01 isolated from wastewater treatment plant effluent.</title>
        <authorList>
            <person name="Sekizuka T."/>
            <person name="Itokawa K."/>
            <person name="Yatsu K."/>
            <person name="Inamine Y."/>
            <person name="Kuroda M."/>
        </authorList>
    </citation>
    <scope>NUCLEOTIDE SEQUENCE [LARGE SCALE GENOMIC DNA]</scope>
    <source>
        <strain evidence="3 4">WP8-W18-CRE-01</strain>
    </source>
</reference>
<protein>
    <recommendedName>
        <fullName evidence="2">Phage tail assembly chaperone-like domain-containing protein</fullName>
    </recommendedName>
</protein>
<dbReference type="Pfam" id="PF16778">
    <property type="entry name" value="Phage_tail_APC"/>
    <property type="match status" value="1"/>
</dbReference>
<gene>
    <name evidence="3" type="ORF">WP8W18C01_13020</name>
</gene>
<dbReference type="InterPro" id="IPR031893">
    <property type="entry name" value="Phage_tail_APC"/>
</dbReference>
<dbReference type="AlphaFoldDB" id="A0A6S5T7M1"/>